<evidence type="ECO:0000313" key="6">
    <source>
        <dbReference type="Proteomes" id="UP000287168"/>
    </source>
</evidence>
<dbReference type="RefSeq" id="WP_128489053.1">
    <property type="nucleotide sequence ID" value="NZ_JBHLXB010000003.1"/>
</dbReference>
<keyword evidence="6" id="KW-1185">Reference proteome</keyword>
<gene>
    <name evidence="5" type="ORF">EP867_10825</name>
</gene>
<protein>
    <submittedName>
        <fullName evidence="5">Fumarate hydratase</fullName>
    </submittedName>
</protein>
<dbReference type="SUPFAM" id="SSF117457">
    <property type="entry name" value="FumA C-terminal domain-like"/>
    <property type="match status" value="1"/>
</dbReference>
<evidence type="ECO:0000256" key="1">
    <source>
        <dbReference type="ARBA" id="ARBA00008876"/>
    </source>
</evidence>
<keyword evidence="2" id="KW-0456">Lyase</keyword>
<dbReference type="Proteomes" id="UP000287168">
    <property type="component" value="Unassembled WGS sequence"/>
</dbReference>
<comment type="caution">
    <text evidence="5">The sequence shown here is derived from an EMBL/GenBank/DDBJ whole genome shotgun (WGS) entry which is preliminary data.</text>
</comment>
<dbReference type="GO" id="GO:0016836">
    <property type="term" value="F:hydro-lyase activity"/>
    <property type="evidence" value="ECO:0007669"/>
    <property type="project" value="InterPro"/>
</dbReference>
<reference evidence="5 6" key="1">
    <citation type="journal article" date="2015" name="Int. J. Syst. Evol. Microbiol.">
        <title>Gemmobacter intermedius sp. nov., isolated from a white stork (Ciconia ciconia).</title>
        <authorList>
            <person name="Kampfer P."/>
            <person name="Jerzak L."/>
            <person name="Wilharm G."/>
            <person name="Golke J."/>
            <person name="Busse H.J."/>
            <person name="Glaeser S.P."/>
        </authorList>
    </citation>
    <scope>NUCLEOTIDE SEQUENCE [LARGE SCALE GENOMIC DNA]</scope>
    <source>
        <strain evidence="5 6">119/4</strain>
    </source>
</reference>
<evidence type="ECO:0000256" key="3">
    <source>
        <dbReference type="SAM" id="MobiDB-lite"/>
    </source>
</evidence>
<dbReference type="Gene3D" id="3.20.130.10">
    <property type="entry name" value="Fe-S hydro-lyase, tartrate dehydratase beta-type, catalytic domain"/>
    <property type="match status" value="1"/>
</dbReference>
<dbReference type="InterPro" id="IPR036660">
    <property type="entry name" value="Fe-S_hydroAse_TtdB_cat_sf"/>
</dbReference>
<name>A0A3S4XRI3_9RHOB</name>
<dbReference type="PANTHER" id="PTHR43351:SF2">
    <property type="entry name" value="L(+)-TARTRATE DEHYDRATASE SUBUNIT BETA-RELATED"/>
    <property type="match status" value="1"/>
</dbReference>
<proteinExistence type="inferred from homology"/>
<dbReference type="InterPro" id="IPR004647">
    <property type="entry name" value="Fe-S_hydro-lyase_TtdB-typ_cat"/>
</dbReference>
<sequence>MIRHLRLPADPADLAALTIGDMVTLSGTIIATAGIPTHQRLVACMESGEAPPVPLQGGAFFHLGSFSRESASGEFEILYMNPTTSTRFNDVMPGLIRHFDLKCVGGKGGLDRHCAAALAQTGGVYLSFLGGGAPIISAGIRGIRQIGYPDMIAHYRLVCLEVENLGPLTVGIDARGRSVYDEGDATARARRDALIAQMRAEREATGPQASPPVLSSREPPKWA</sequence>
<dbReference type="Pfam" id="PF05683">
    <property type="entry name" value="Fumerase_C"/>
    <property type="match status" value="1"/>
</dbReference>
<evidence type="ECO:0000313" key="5">
    <source>
        <dbReference type="EMBL" id="RWY40972.1"/>
    </source>
</evidence>
<feature type="domain" description="Fe-S hydro-lyase tartrate dehydratase beta-type catalytic" evidence="4">
    <location>
        <begin position="12"/>
        <end position="182"/>
    </location>
</feature>
<dbReference type="EMBL" id="SBLC01000013">
    <property type="protein sequence ID" value="RWY40972.1"/>
    <property type="molecule type" value="Genomic_DNA"/>
</dbReference>
<comment type="similarity">
    <text evidence="1">Belongs to the class-I fumarase family.</text>
</comment>
<dbReference type="AlphaFoldDB" id="A0A3S4XRI3"/>
<dbReference type="PANTHER" id="PTHR43351">
    <property type="entry name" value="L(+)-TARTRATE DEHYDRATASE SUBUNIT BETA"/>
    <property type="match status" value="1"/>
</dbReference>
<dbReference type="OrthoDB" id="9798978at2"/>
<feature type="region of interest" description="Disordered" evidence="3">
    <location>
        <begin position="197"/>
        <end position="223"/>
    </location>
</feature>
<evidence type="ECO:0000256" key="2">
    <source>
        <dbReference type="ARBA" id="ARBA00023239"/>
    </source>
</evidence>
<organism evidence="5 6">
    <name type="scientific">Falsigemmobacter intermedius</name>
    <dbReference type="NCBI Taxonomy" id="1553448"/>
    <lineage>
        <taxon>Bacteria</taxon>
        <taxon>Pseudomonadati</taxon>
        <taxon>Pseudomonadota</taxon>
        <taxon>Alphaproteobacteria</taxon>
        <taxon>Rhodobacterales</taxon>
        <taxon>Paracoccaceae</taxon>
        <taxon>Falsigemmobacter</taxon>
    </lineage>
</organism>
<evidence type="ECO:0000259" key="4">
    <source>
        <dbReference type="Pfam" id="PF05683"/>
    </source>
</evidence>
<accession>A0A3S4XRI3</accession>